<keyword evidence="4 9" id="KW-0136">Cellulose degradation</keyword>
<feature type="domain" description="Glycoside hydrolase family 9" evidence="13">
    <location>
        <begin position="187"/>
        <end position="429"/>
    </location>
</feature>
<dbReference type="InterPro" id="IPR012291">
    <property type="entry name" value="CBM2_carb-bd_dom_sf"/>
</dbReference>
<evidence type="ECO:0000256" key="2">
    <source>
        <dbReference type="ARBA" id="ARBA00007072"/>
    </source>
</evidence>
<dbReference type="InterPro" id="IPR001701">
    <property type="entry name" value="Glyco_hydro_9"/>
</dbReference>
<evidence type="ECO:0000256" key="11">
    <source>
        <dbReference type="SAM" id="Phobius"/>
    </source>
</evidence>
<feature type="active site" evidence="8">
    <location>
        <position position="787"/>
    </location>
</feature>
<dbReference type="SUPFAM" id="SSF48208">
    <property type="entry name" value="Six-hairpin glycosidases"/>
    <property type="match status" value="3"/>
</dbReference>
<accession>A0ABN8QIY4</accession>
<dbReference type="SUPFAM" id="SSF49384">
    <property type="entry name" value="Carbohydrate-binding domain"/>
    <property type="match status" value="2"/>
</dbReference>
<keyword evidence="9" id="KW-0732">Signal</keyword>
<evidence type="ECO:0000256" key="1">
    <source>
        <dbReference type="ARBA" id="ARBA00000966"/>
    </source>
</evidence>
<keyword evidence="6 8" id="KW-0326">Glycosidase</keyword>
<comment type="similarity">
    <text evidence="2 8 9">Belongs to the glycosyl hydrolase 9 (cellulase E) family.</text>
</comment>
<comment type="caution">
    <text evidence="14">The sequence shown here is derived from an EMBL/GenBank/DDBJ whole genome shotgun (WGS) entry which is preliminary data.</text>
</comment>
<feature type="region of interest" description="Disordered" evidence="10">
    <location>
        <begin position="108"/>
        <end position="180"/>
    </location>
</feature>
<feature type="signal peptide" evidence="9">
    <location>
        <begin position="1"/>
        <end position="20"/>
    </location>
</feature>
<feature type="domain" description="Glycoside hydrolase family 9" evidence="13">
    <location>
        <begin position="538"/>
        <end position="852"/>
    </location>
</feature>
<feature type="compositionally biased region" description="Pro residues" evidence="10">
    <location>
        <begin position="126"/>
        <end position="142"/>
    </location>
</feature>
<dbReference type="InterPro" id="IPR018221">
    <property type="entry name" value="Glyco_hydro_9_His_AS"/>
</dbReference>
<feature type="transmembrane region" description="Helical" evidence="11">
    <location>
        <begin position="497"/>
        <end position="524"/>
    </location>
</feature>
<feature type="region of interest" description="Disordered" evidence="10">
    <location>
        <begin position="966"/>
        <end position="1011"/>
    </location>
</feature>
<evidence type="ECO:0000313" key="15">
    <source>
        <dbReference type="Proteomes" id="UP001159427"/>
    </source>
</evidence>
<evidence type="ECO:0000259" key="12">
    <source>
        <dbReference type="Pfam" id="PF00553"/>
    </source>
</evidence>
<dbReference type="InterPro" id="IPR012341">
    <property type="entry name" value="6hp_glycosidase-like_sf"/>
</dbReference>
<feature type="compositionally biased region" description="Low complexity" evidence="10">
    <location>
        <begin position="144"/>
        <end position="172"/>
    </location>
</feature>
<feature type="domain" description="CBM2" evidence="12">
    <location>
        <begin position="26"/>
        <end position="113"/>
    </location>
</feature>
<feature type="domain" description="Glycoside hydrolase family 9" evidence="13">
    <location>
        <begin position="1014"/>
        <end position="1433"/>
    </location>
</feature>
<organism evidence="14 15">
    <name type="scientific">Porites evermanni</name>
    <dbReference type="NCBI Taxonomy" id="104178"/>
    <lineage>
        <taxon>Eukaryota</taxon>
        <taxon>Metazoa</taxon>
        <taxon>Cnidaria</taxon>
        <taxon>Anthozoa</taxon>
        <taxon>Hexacorallia</taxon>
        <taxon>Scleractinia</taxon>
        <taxon>Fungiina</taxon>
        <taxon>Poritidae</taxon>
        <taxon>Porites</taxon>
    </lineage>
</organism>
<dbReference type="InterPro" id="IPR001919">
    <property type="entry name" value="CBD2"/>
</dbReference>
<evidence type="ECO:0000256" key="9">
    <source>
        <dbReference type="RuleBase" id="RU361166"/>
    </source>
</evidence>
<evidence type="ECO:0000256" key="5">
    <source>
        <dbReference type="ARBA" id="ARBA00023277"/>
    </source>
</evidence>
<evidence type="ECO:0000256" key="10">
    <source>
        <dbReference type="SAM" id="MobiDB-lite"/>
    </source>
</evidence>
<evidence type="ECO:0000256" key="8">
    <source>
        <dbReference type="PROSITE-ProRule" id="PRU10059"/>
    </source>
</evidence>
<keyword evidence="15" id="KW-1185">Reference proteome</keyword>
<dbReference type="Pfam" id="PF00553">
    <property type="entry name" value="CBM_2"/>
    <property type="match status" value="1"/>
</dbReference>
<dbReference type="Gene3D" id="2.60.40.290">
    <property type="match status" value="2"/>
</dbReference>
<dbReference type="Proteomes" id="UP001159427">
    <property type="component" value="Unassembled WGS sequence"/>
</dbReference>
<dbReference type="InterPro" id="IPR008965">
    <property type="entry name" value="CBM2/CBM3_carb-bd_dom_sf"/>
</dbReference>
<evidence type="ECO:0000259" key="13">
    <source>
        <dbReference type="Pfam" id="PF00759"/>
    </source>
</evidence>
<evidence type="ECO:0000256" key="6">
    <source>
        <dbReference type="ARBA" id="ARBA00023295"/>
    </source>
</evidence>
<dbReference type="Gene3D" id="1.50.10.10">
    <property type="match status" value="3"/>
</dbReference>
<dbReference type="EMBL" id="CALNXI010001328">
    <property type="protein sequence ID" value="CAH3165078.1"/>
    <property type="molecule type" value="Genomic_DNA"/>
</dbReference>
<comment type="catalytic activity">
    <reaction evidence="1 9">
        <text>Endohydrolysis of (1-&gt;4)-beta-D-glucosidic linkages in cellulose, lichenin and cereal beta-D-glucans.</text>
        <dbReference type="EC" id="3.2.1.4"/>
    </reaction>
</comment>
<dbReference type="InterPro" id="IPR008928">
    <property type="entry name" value="6-hairpin_glycosidase_sf"/>
</dbReference>
<feature type="active site" evidence="8">
    <location>
        <position position="1368"/>
    </location>
</feature>
<keyword evidence="3 8" id="KW-0378">Hydrolase</keyword>
<feature type="chain" id="PRO_5045001038" description="Endoglucanase" evidence="9">
    <location>
        <begin position="21"/>
        <end position="1443"/>
    </location>
</feature>
<proteinExistence type="inferred from homology"/>
<reference evidence="14 15" key="1">
    <citation type="submission" date="2022-05" db="EMBL/GenBank/DDBJ databases">
        <authorList>
            <consortium name="Genoscope - CEA"/>
            <person name="William W."/>
        </authorList>
    </citation>
    <scope>NUCLEOTIDE SEQUENCE [LARGE SCALE GENOMIC DNA]</scope>
</reference>
<evidence type="ECO:0000256" key="7">
    <source>
        <dbReference type="ARBA" id="ARBA00023326"/>
    </source>
</evidence>
<sequence>MSWMLLFSILLFHCFPGIPGEKTQTKVVENWNTGFKGKITLNLADDVTDGWTMILSFPVPTPNLEIWRAEIVTNQDDKVYTMRNMIWNAQMRKGDLFELYFIAQKSQVDSDPPTGSVVFKRGAPPTVEPPTVGPSSPQPPTNGPSSSRPISNRVSSTQATTTTKLPLTTPSSRPITVSPQKPKKYDYGEVLKLSILFYEAQRSGKLPKNNRVKWRKDSALNDTGENGEDLTAGWYDAGDYVKFGFPMASSVTVLAWGLAEYKKAYQAAGQYSKALYSIKWATDYFIKAHTKKEEFYGQVGDGHVDHAYWGRPEDMTMTRPAFKITPQKPGSDLAAETAAALAASSIAFKARNTTYAKRLLRHAKELYAFADKYRGVYSNSIPNADSFYRSYSGYKDELVWGAAWLYRATNDPSYLAKAEKYYNEFGMNGQFDRLSTSSRPVEPDNAKSVALKYAPKLVFLKCIFEFMINTALPESNSAFLARADKPGSTPGDAAFCFFVPFFFSVWSIFLTLFFLLAFFTLFLLQTAYDQIKTISLCFNSQVGDGHVDHAYWGRPEDMTMARPAFKITRQKPGSDLAAETAAALAASSIAFKAGNTPYAKSLLRHAKELYAFADKYRGVYSNSIPNADSFYRSHSGYKDELVWGAAWLYRATNDRSYLAKAEKYYNEFGMNGQAWAFSWDDKKAGAQLLLAQLTKKKSYETAIQSSLDSWLPGGSVLYTPKGLAWRAKWGSNRYAANTAFLALVAADYGLKPSIYRAFAKKQIGYMLGDSGRSFVVGFGHNPPQRPHHRSSSCPSAPAICNWNNFRDPRPNAHVLKGALVGGPDQKDNYKDDRTDHVMNEVATDYNAGFQSAVAGLKQIQLEQSGVAVVNEWNTGFTARFGFRLQSKVTNGWVIILTFSKPALKLQTWIGDIKSKSADSKRYVITNKPWQKQLNAGYELSTEIVLTKAAPDTPALTGVAVFQRLGPGSGGNTGGGGNTGNGGNSGSGGNTGGHGGSSGGRPKPSVPPAPGPYNYNEVLRKSILFYEAQRSGELPATNRIPWRKSATLRDGANVGVDLSGGWYDAGDFVKFGLPMAYSVTVLTWGLIKYQDAYIAAGELKNMLDCIKWPLNYFMKAHPSKYEFYAQVGDGGADHAYWGRPEDMTMARPAFKITAQRPGSDVAAETAAALAAGAIAFRKSDPSYSQQLLSHAKGLFEFAFTYRAKYSDSIPKAAKFYKSTGYKDELVWGAVWLFRATRERSYLEKAEMMYRNFFLTSSWAFSWDDKTAGVQLLLYGVTKKPAYGQAIQKYLRNWLPGGIKRTPKGLVFRDAWGANRFAANSAFLALLAADLGLNPTVYRQFARKQIHYMLGDSGRSYVVGFGKNSPQRPHHRSSSCPSAPARCDWGNYHNAGPNAHVLYGALVGGPDRYDNFKDDRTEVKYSEVATDYNAGFQSAVAGLRHLQLV</sequence>
<dbReference type="PROSITE" id="PS00592">
    <property type="entry name" value="GH9_2"/>
    <property type="match status" value="2"/>
</dbReference>
<feature type="compositionally biased region" description="Gly residues" evidence="10">
    <location>
        <begin position="966"/>
        <end position="998"/>
    </location>
</feature>
<gene>
    <name evidence="14" type="ORF">PEVE_00005177</name>
</gene>
<dbReference type="Pfam" id="PF00759">
    <property type="entry name" value="Glyco_hydro_9"/>
    <property type="match status" value="3"/>
</dbReference>
<keyword evidence="11" id="KW-0812">Transmembrane</keyword>
<dbReference type="EC" id="3.2.1.4" evidence="9"/>
<evidence type="ECO:0000256" key="4">
    <source>
        <dbReference type="ARBA" id="ARBA00023001"/>
    </source>
</evidence>
<keyword evidence="5 8" id="KW-0119">Carbohydrate metabolism</keyword>
<keyword evidence="7 8" id="KW-0624">Polysaccharide degradation</keyword>
<evidence type="ECO:0000256" key="3">
    <source>
        <dbReference type="ARBA" id="ARBA00022801"/>
    </source>
</evidence>
<keyword evidence="11" id="KW-0472">Membrane</keyword>
<evidence type="ECO:0000313" key="14">
    <source>
        <dbReference type="EMBL" id="CAH3165078.1"/>
    </source>
</evidence>
<protein>
    <recommendedName>
        <fullName evidence="9">Endoglucanase</fullName>
        <ecNumber evidence="9">3.2.1.4</ecNumber>
    </recommendedName>
</protein>
<dbReference type="PANTHER" id="PTHR22298">
    <property type="entry name" value="ENDO-1,4-BETA-GLUCANASE"/>
    <property type="match status" value="1"/>
</dbReference>
<keyword evidence="11" id="KW-1133">Transmembrane helix</keyword>
<name>A0ABN8QIY4_9CNID</name>